<dbReference type="EMBL" id="UFXP01000001">
    <property type="protein sequence ID" value="STC76727.1"/>
    <property type="molecule type" value="Genomic_DNA"/>
</dbReference>
<protein>
    <submittedName>
        <fullName evidence="1">Uncharacterized protein</fullName>
    </submittedName>
</protein>
<accession>A0A376CX25</accession>
<reference evidence="1 2" key="1">
    <citation type="submission" date="2018-06" db="EMBL/GenBank/DDBJ databases">
        <authorList>
            <consortium name="Pathogen Informatics"/>
            <person name="Doyle S."/>
        </authorList>
    </citation>
    <scope>NUCLEOTIDE SEQUENCE [LARGE SCALE GENOMIC DNA]</scope>
    <source>
        <strain evidence="1 2">NCTC10289</strain>
    </source>
</reference>
<organism evidence="1 2">
    <name type="scientific">Corynebacterium minutissimum</name>
    <dbReference type="NCBI Taxonomy" id="38301"/>
    <lineage>
        <taxon>Bacteria</taxon>
        <taxon>Bacillati</taxon>
        <taxon>Actinomycetota</taxon>
        <taxon>Actinomycetes</taxon>
        <taxon>Mycobacteriales</taxon>
        <taxon>Corynebacteriaceae</taxon>
        <taxon>Corynebacterium</taxon>
    </lineage>
</organism>
<proteinExistence type="predicted"/>
<dbReference type="Proteomes" id="UP000254287">
    <property type="component" value="Unassembled WGS sequence"/>
</dbReference>
<sequence>MHATLYKSGVGSFEMLDRAATTEQVRDRLRRMATIPAIGDTNHTTHITIEDNCETLDVIYRDECTQLLITISHMGHEINVYAIVENMLLPGRGIKVTQDESVAVRNYEIDMEHIVAALTAILEKAEIDTPYFDTGTAHEIQENIYNNFFYTLDTVKRVGDARGEAA</sequence>
<dbReference type="RefSeq" id="WP_115021613.1">
    <property type="nucleotide sequence ID" value="NZ_CP069533.1"/>
</dbReference>
<name>A0A376CX25_9CORY</name>
<evidence type="ECO:0000313" key="2">
    <source>
        <dbReference type="Proteomes" id="UP000254287"/>
    </source>
</evidence>
<gene>
    <name evidence="1" type="ORF">NCTC10289_01046</name>
</gene>
<dbReference type="AlphaFoldDB" id="A0A376CX25"/>
<evidence type="ECO:0000313" key="1">
    <source>
        <dbReference type="EMBL" id="STC76727.1"/>
    </source>
</evidence>